<dbReference type="EMBL" id="CM023487">
    <property type="protein sequence ID" value="KAH6926587.1"/>
    <property type="molecule type" value="Genomic_DNA"/>
</dbReference>
<dbReference type="Proteomes" id="UP000821845">
    <property type="component" value="Chromosome 7"/>
</dbReference>
<gene>
    <name evidence="1" type="ORF">HPB50_019828</name>
</gene>
<evidence type="ECO:0000313" key="1">
    <source>
        <dbReference type="EMBL" id="KAH6926587.1"/>
    </source>
</evidence>
<reference evidence="1" key="1">
    <citation type="submission" date="2020-05" db="EMBL/GenBank/DDBJ databases">
        <title>Large-scale comparative analyses of tick genomes elucidate their genetic diversity and vector capacities.</title>
        <authorList>
            <person name="Jia N."/>
            <person name="Wang J."/>
            <person name="Shi W."/>
            <person name="Du L."/>
            <person name="Sun Y."/>
            <person name="Zhan W."/>
            <person name="Jiang J."/>
            <person name="Wang Q."/>
            <person name="Zhang B."/>
            <person name="Ji P."/>
            <person name="Sakyi L.B."/>
            <person name="Cui X."/>
            <person name="Yuan T."/>
            <person name="Jiang B."/>
            <person name="Yang W."/>
            <person name="Lam T.T.-Y."/>
            <person name="Chang Q."/>
            <person name="Ding S."/>
            <person name="Wang X."/>
            <person name="Zhu J."/>
            <person name="Ruan X."/>
            <person name="Zhao L."/>
            <person name="Wei J."/>
            <person name="Que T."/>
            <person name="Du C."/>
            <person name="Cheng J."/>
            <person name="Dai P."/>
            <person name="Han X."/>
            <person name="Huang E."/>
            <person name="Gao Y."/>
            <person name="Liu J."/>
            <person name="Shao H."/>
            <person name="Ye R."/>
            <person name="Li L."/>
            <person name="Wei W."/>
            <person name="Wang X."/>
            <person name="Wang C."/>
            <person name="Yang T."/>
            <person name="Huo Q."/>
            <person name="Li W."/>
            <person name="Guo W."/>
            <person name="Chen H."/>
            <person name="Zhou L."/>
            <person name="Ni X."/>
            <person name="Tian J."/>
            <person name="Zhou Y."/>
            <person name="Sheng Y."/>
            <person name="Liu T."/>
            <person name="Pan Y."/>
            <person name="Xia L."/>
            <person name="Li J."/>
            <person name="Zhao F."/>
            <person name="Cao W."/>
        </authorList>
    </citation>
    <scope>NUCLEOTIDE SEQUENCE</scope>
    <source>
        <strain evidence="1">Hyas-2018</strain>
    </source>
</reference>
<organism evidence="1 2">
    <name type="scientific">Hyalomma asiaticum</name>
    <name type="common">Tick</name>
    <dbReference type="NCBI Taxonomy" id="266040"/>
    <lineage>
        <taxon>Eukaryota</taxon>
        <taxon>Metazoa</taxon>
        <taxon>Ecdysozoa</taxon>
        <taxon>Arthropoda</taxon>
        <taxon>Chelicerata</taxon>
        <taxon>Arachnida</taxon>
        <taxon>Acari</taxon>
        <taxon>Parasitiformes</taxon>
        <taxon>Ixodida</taxon>
        <taxon>Ixodoidea</taxon>
        <taxon>Ixodidae</taxon>
        <taxon>Hyalomminae</taxon>
        <taxon>Hyalomma</taxon>
    </lineage>
</organism>
<comment type="caution">
    <text evidence="1">The sequence shown here is derived from an EMBL/GenBank/DDBJ whole genome shotgun (WGS) entry which is preliminary data.</text>
</comment>
<proteinExistence type="predicted"/>
<protein>
    <submittedName>
        <fullName evidence="1">Uncharacterized protein</fullName>
    </submittedName>
</protein>
<evidence type="ECO:0000313" key="2">
    <source>
        <dbReference type="Proteomes" id="UP000821845"/>
    </source>
</evidence>
<sequence>MSSSARTSTEGSRSPTVEIPTAEPATAAAVDPGLRENPQATAVPTVVPTAAILDGPLAPAKQAPPEKAKNRRGSRKARQQRRKQSKAQSPAARGLSSASSFSPTASPGPALSHGAQVTTPDLPTAATSPSASSPAARWDEKKREVQQDPSASAGQPREVAAHDPLGLMHDARALPGVRATVVQTHPSTSPPPNRSVRQQRSPSPKFDVLKALASLTPSPDKDLARKESTRGFKLLLAGSAEPLSTTDRSAPSAVPARGTLSFDAKVMVFFLAVVAILTLLYLYRYPKQHAEAYCTTKCCDEHRYRISIQLDKNVDPCDDFAAHVCGGWRPRKELSLSRSEMSEMYTSWQHKFQNILEKGSAHFPIAKKVVAMFQSCLRQNDSQVSLMKKFMRERGIVWPEAEDTDTPPAKALFDLSFNWNVHLWFSLKILPAVVNEKPRRVFFQSNQLMQLWKAMLTAIPKEYLDRVYIDLFKIFSMKTGAQPSAEGMANTYRMLNFVFSLLVPSCPCQARVPELFALSSMNSLTEPLGTHVANVLNEVTRIDPPFTLDDVVLVNDMNQFRYIMYVINSLKDEAVLRHLSWLFVQAYGAVAYPTAVLLVISGSEHRAKESRPRYCATQVESSYKLLVAAMASVGLFSEDERRRVTDYMARIVQAAVEKTMVSSWLDNGTSQVAVEKFRSVRTVLWPSEKFLKPETLEKVYENFSDSSPSFTQFWIDTRRSHRQLYGSEAAEEELRLGDNTQLPYMDYNQVISQLSVSLGALAHPLYCRDGSIGMIYGGLLYYYARALIGAIDREGVKIDPHGDIVGSWLNESIQDTFEKRTLHCLPGNVSIFPEIPAMEIAYAAFKRHMEENNTRLSQELTEEKVFFITACLTACSTTPADNLFGGDCNKAVMNFAPFAEAFNCRVGTKMNPASKCTFYD</sequence>
<accession>A0ACB7S0B8</accession>
<name>A0ACB7S0B8_HYAAI</name>
<keyword evidence="2" id="KW-1185">Reference proteome</keyword>